<evidence type="ECO:0000259" key="6">
    <source>
        <dbReference type="PROSITE" id="PS50011"/>
    </source>
</evidence>
<dbReference type="Gene3D" id="3.30.200.20">
    <property type="entry name" value="Phosphorylase Kinase, domain 1"/>
    <property type="match status" value="1"/>
</dbReference>
<name>A0ABN9TTF8_9DINO</name>
<feature type="domain" description="Protein kinase" evidence="6">
    <location>
        <begin position="114"/>
        <end position="403"/>
    </location>
</feature>
<dbReference type="SMART" id="SM00220">
    <property type="entry name" value="S_TKc"/>
    <property type="match status" value="1"/>
</dbReference>
<evidence type="ECO:0000256" key="5">
    <source>
        <dbReference type="SAM" id="SignalP"/>
    </source>
</evidence>
<dbReference type="InterPro" id="IPR008271">
    <property type="entry name" value="Ser/Thr_kinase_AS"/>
</dbReference>
<dbReference type="PROSITE" id="PS00108">
    <property type="entry name" value="PROTEIN_KINASE_ST"/>
    <property type="match status" value="1"/>
</dbReference>
<feature type="chain" id="PRO_5046887503" description="Protein kinase domain-containing protein" evidence="5">
    <location>
        <begin position="22"/>
        <end position="633"/>
    </location>
</feature>
<keyword evidence="1 3" id="KW-0547">Nucleotide-binding</keyword>
<dbReference type="Pfam" id="PF00069">
    <property type="entry name" value="Pkinase"/>
    <property type="match status" value="1"/>
</dbReference>
<dbReference type="PANTHER" id="PTHR44329:SF214">
    <property type="entry name" value="PROTEIN KINASE DOMAIN-CONTAINING PROTEIN"/>
    <property type="match status" value="1"/>
</dbReference>
<reference evidence="7" key="1">
    <citation type="submission" date="2023-10" db="EMBL/GenBank/DDBJ databases">
        <authorList>
            <person name="Chen Y."/>
            <person name="Shah S."/>
            <person name="Dougan E. K."/>
            <person name="Thang M."/>
            <person name="Chan C."/>
        </authorList>
    </citation>
    <scope>NUCLEOTIDE SEQUENCE [LARGE SCALE GENOMIC DNA]</scope>
</reference>
<sequence>MNMVMFNIIGLLALTLFAAIGKRAFERQERALFAGLLSEKRMRCQAEFQLSKVDLGEAARAEDLSSDRSDKLSRPGTTMSAAAFEGSEESASFDQVRAIGQREQWLIASGEVQILPDRVLGEGGFGIVVSGLYHNTVVAVKAPKQDIARKDGINSSLPELCNELRILRRIRHPNIAFLYGACMDDTLSRLCLVLEFVDGVPLGEFVRGLPREPRGGPAEPLAGASEAGVLASSLSARSLIVFDILNVLRYLHSRQPVVVHADLKDSNVFVEERRKRSGRTYHAKVLDFGLSRVLTRRAKPLGGTLRWMAPELFSRVPPDAAADCYSFGLLAYFIATGSVPFQGWRPEHVHKRLRRNQPPSLTWPTAADELALACRPLVEQCIQPRPALRPTAQQVSDELSAALCGIVSGATGAVAEQPGTGSAGSGSRNRSSGDTGTTAEDASVGNEFQEFKGLVEVRQAGGVSVGSLVPRMGSRDLPPVQEHEVLQTGESTGGAAAPPSTVCTEVPGSARARMTHPEYEPTPMSTQTLTLSYLLLQWNVSTSGSACCWLHGALPSLDRVREELSKRPCSARHDSMFCGQCSNCGLLTMEGRALLRVLQVPGGHGQRARPRELGQHARGLSRPPSLSPSRVHA</sequence>
<evidence type="ECO:0000256" key="4">
    <source>
        <dbReference type="SAM" id="MobiDB-lite"/>
    </source>
</evidence>
<feature type="compositionally biased region" description="Basic and acidic residues" evidence="4">
    <location>
        <begin position="64"/>
        <end position="73"/>
    </location>
</feature>
<dbReference type="InterPro" id="IPR017441">
    <property type="entry name" value="Protein_kinase_ATP_BS"/>
</dbReference>
<comment type="caution">
    <text evidence="7">The sequence shown here is derived from an EMBL/GenBank/DDBJ whole genome shotgun (WGS) entry which is preliminary data.</text>
</comment>
<gene>
    <name evidence="7" type="ORF">PCOR1329_LOCUS42194</name>
</gene>
<evidence type="ECO:0000256" key="2">
    <source>
        <dbReference type="ARBA" id="ARBA00022840"/>
    </source>
</evidence>
<dbReference type="PANTHER" id="PTHR44329">
    <property type="entry name" value="SERINE/THREONINE-PROTEIN KINASE TNNI3K-RELATED"/>
    <property type="match status" value="1"/>
</dbReference>
<evidence type="ECO:0000256" key="1">
    <source>
        <dbReference type="ARBA" id="ARBA00022741"/>
    </source>
</evidence>
<keyword evidence="8" id="KW-1185">Reference proteome</keyword>
<dbReference type="Gene3D" id="1.10.510.10">
    <property type="entry name" value="Transferase(Phosphotransferase) domain 1"/>
    <property type="match status" value="1"/>
</dbReference>
<dbReference type="Proteomes" id="UP001189429">
    <property type="component" value="Unassembled WGS sequence"/>
</dbReference>
<dbReference type="InterPro" id="IPR051681">
    <property type="entry name" value="Ser/Thr_Kinases-Pseudokinases"/>
</dbReference>
<evidence type="ECO:0000256" key="3">
    <source>
        <dbReference type="PROSITE-ProRule" id="PRU10141"/>
    </source>
</evidence>
<dbReference type="PROSITE" id="PS50011">
    <property type="entry name" value="PROTEIN_KINASE_DOM"/>
    <property type="match status" value="1"/>
</dbReference>
<feature type="region of interest" description="Disordered" evidence="4">
    <location>
        <begin position="603"/>
        <end position="633"/>
    </location>
</feature>
<feature type="signal peptide" evidence="5">
    <location>
        <begin position="1"/>
        <end position="21"/>
    </location>
</feature>
<proteinExistence type="predicted"/>
<dbReference type="PROSITE" id="PS00107">
    <property type="entry name" value="PROTEIN_KINASE_ATP"/>
    <property type="match status" value="1"/>
</dbReference>
<dbReference type="InterPro" id="IPR011009">
    <property type="entry name" value="Kinase-like_dom_sf"/>
</dbReference>
<keyword evidence="5" id="KW-0732">Signal</keyword>
<dbReference type="InterPro" id="IPR000719">
    <property type="entry name" value="Prot_kinase_dom"/>
</dbReference>
<evidence type="ECO:0000313" key="8">
    <source>
        <dbReference type="Proteomes" id="UP001189429"/>
    </source>
</evidence>
<dbReference type="EMBL" id="CAUYUJ010015068">
    <property type="protein sequence ID" value="CAK0849518.1"/>
    <property type="molecule type" value="Genomic_DNA"/>
</dbReference>
<feature type="binding site" evidence="3">
    <location>
        <position position="150"/>
    </location>
    <ligand>
        <name>ATP</name>
        <dbReference type="ChEBI" id="CHEBI:30616"/>
    </ligand>
</feature>
<dbReference type="SUPFAM" id="SSF56112">
    <property type="entry name" value="Protein kinase-like (PK-like)"/>
    <property type="match status" value="1"/>
</dbReference>
<keyword evidence="2 3" id="KW-0067">ATP-binding</keyword>
<feature type="region of interest" description="Disordered" evidence="4">
    <location>
        <begin position="415"/>
        <end position="444"/>
    </location>
</feature>
<organism evidence="7 8">
    <name type="scientific">Prorocentrum cordatum</name>
    <dbReference type="NCBI Taxonomy" id="2364126"/>
    <lineage>
        <taxon>Eukaryota</taxon>
        <taxon>Sar</taxon>
        <taxon>Alveolata</taxon>
        <taxon>Dinophyceae</taxon>
        <taxon>Prorocentrales</taxon>
        <taxon>Prorocentraceae</taxon>
        <taxon>Prorocentrum</taxon>
    </lineage>
</organism>
<evidence type="ECO:0000313" key="7">
    <source>
        <dbReference type="EMBL" id="CAK0849518.1"/>
    </source>
</evidence>
<feature type="compositionally biased region" description="Low complexity" evidence="4">
    <location>
        <begin position="425"/>
        <end position="438"/>
    </location>
</feature>
<feature type="compositionally biased region" description="Low complexity" evidence="4">
    <location>
        <begin position="620"/>
        <end position="633"/>
    </location>
</feature>
<protein>
    <recommendedName>
        <fullName evidence="6">Protein kinase domain-containing protein</fullName>
    </recommendedName>
</protein>
<accession>A0ABN9TTF8</accession>
<feature type="region of interest" description="Disordered" evidence="4">
    <location>
        <begin position="64"/>
        <end position="86"/>
    </location>
</feature>